<dbReference type="OrthoDB" id="1939140at2759"/>
<evidence type="ECO:0000256" key="1">
    <source>
        <dbReference type="SAM" id="Phobius"/>
    </source>
</evidence>
<keyword evidence="1" id="KW-0472">Membrane</keyword>
<keyword evidence="3" id="KW-1185">Reference proteome</keyword>
<feature type="transmembrane region" description="Helical" evidence="1">
    <location>
        <begin position="52"/>
        <end position="74"/>
    </location>
</feature>
<proteinExistence type="predicted"/>
<protein>
    <submittedName>
        <fullName evidence="2">Uncharacterized protein</fullName>
    </submittedName>
</protein>
<organism evidence="2 3">
    <name type="scientific">Carnegiea gigantea</name>
    <dbReference type="NCBI Taxonomy" id="171969"/>
    <lineage>
        <taxon>Eukaryota</taxon>
        <taxon>Viridiplantae</taxon>
        <taxon>Streptophyta</taxon>
        <taxon>Embryophyta</taxon>
        <taxon>Tracheophyta</taxon>
        <taxon>Spermatophyta</taxon>
        <taxon>Magnoliopsida</taxon>
        <taxon>eudicotyledons</taxon>
        <taxon>Gunneridae</taxon>
        <taxon>Pentapetalae</taxon>
        <taxon>Caryophyllales</taxon>
        <taxon>Cactineae</taxon>
        <taxon>Cactaceae</taxon>
        <taxon>Cactoideae</taxon>
        <taxon>Echinocereeae</taxon>
        <taxon>Carnegiea</taxon>
    </lineage>
</organism>
<name>A0A9Q1JK14_9CARY</name>
<dbReference type="EMBL" id="JAKOGI010001000">
    <property type="protein sequence ID" value="KAJ8428492.1"/>
    <property type="molecule type" value="Genomic_DNA"/>
</dbReference>
<dbReference type="AlphaFoldDB" id="A0A9Q1JK14"/>
<keyword evidence="1" id="KW-1133">Transmembrane helix</keyword>
<accession>A0A9Q1JK14</accession>
<dbReference type="PANTHER" id="PTHR36760:SF1">
    <property type="entry name" value="ACIDIC LEUCINE-RICH NUCLEAR PHOSPHOPROTEIN 32 FAMILY B PROTEIN"/>
    <property type="match status" value="1"/>
</dbReference>
<reference evidence="2" key="1">
    <citation type="submission" date="2022-04" db="EMBL/GenBank/DDBJ databases">
        <title>Carnegiea gigantea Genome sequencing and assembly v2.</title>
        <authorList>
            <person name="Copetti D."/>
            <person name="Sanderson M.J."/>
            <person name="Burquez A."/>
            <person name="Wojciechowski M.F."/>
        </authorList>
    </citation>
    <scope>NUCLEOTIDE SEQUENCE</scope>
    <source>
        <strain evidence="2">SGP5-SGP5p</strain>
        <tissue evidence="2">Aerial part</tissue>
    </source>
</reference>
<gene>
    <name evidence="2" type="ORF">Cgig2_029945</name>
</gene>
<dbReference type="Proteomes" id="UP001153076">
    <property type="component" value="Unassembled WGS sequence"/>
</dbReference>
<feature type="transmembrane region" description="Helical" evidence="1">
    <location>
        <begin position="23"/>
        <end position="46"/>
    </location>
</feature>
<evidence type="ECO:0000313" key="2">
    <source>
        <dbReference type="EMBL" id="KAJ8428492.1"/>
    </source>
</evidence>
<keyword evidence="1" id="KW-0812">Transmembrane</keyword>
<comment type="caution">
    <text evidence="2">The sequence shown here is derived from an EMBL/GenBank/DDBJ whole genome shotgun (WGS) entry which is preliminary data.</text>
</comment>
<dbReference type="PANTHER" id="PTHR36760">
    <property type="entry name" value="ACIDIC LEUCINE-RICH NUCLEAR PHOSPHOPROTEIN 32 FAMILY B PROTEIN"/>
    <property type="match status" value="1"/>
</dbReference>
<evidence type="ECO:0000313" key="3">
    <source>
        <dbReference type="Proteomes" id="UP001153076"/>
    </source>
</evidence>
<sequence length="389" mass="44160">MTEHCFQPPSATPTKKINKSSDFVIFSTIFSHPLYFSYLIFFSPYLLKLLSFLSPLFITTSLLIISLLTTIVPLKSILNSKDGFFSTAYSTLLEKLRPEFGNEGENLLPVEGLEVYKIVFETPTIEIIEGNPDENGGLEENPVGFSGEKASQEEKEMGVRCESLTMRLEAVDAHPDKVKEQVKKFECMFTRTGSEAVKVTPFGESLNPRTGSLRLDNEAKLTEAFSQTVGGHQYLGSFGSMRKEKEWRRTLACKLFEERHNGSVANANGCVKSEERMDLLWETYETETDKGKRKDGKMKGRRREKVEEDFMLMNHDDYNDDDNDECDDDDENGKLCCLQALKLSAGKMNLNMGRPNLIKFGKAFKGIGWLQSHVRRSGKKGYNQMIYEM</sequence>